<dbReference type="Proteomes" id="UP001595191">
    <property type="component" value="Unassembled WGS sequence"/>
</dbReference>
<evidence type="ECO:0000313" key="1">
    <source>
        <dbReference type="EMBL" id="MFH6604534.1"/>
    </source>
</evidence>
<proteinExistence type="predicted"/>
<comment type="caution">
    <text evidence="1">The sequence shown here is derived from an EMBL/GenBank/DDBJ whole genome shotgun (WGS) entry which is preliminary data.</text>
</comment>
<accession>A0ACC7LLQ8</accession>
<keyword evidence="2" id="KW-1185">Reference proteome</keyword>
<name>A0ACC7LLQ8_9FLAO</name>
<dbReference type="EMBL" id="JBHFPV010000003">
    <property type="protein sequence ID" value="MFH6604534.1"/>
    <property type="molecule type" value="Genomic_DNA"/>
</dbReference>
<feature type="non-terminal residue" evidence="1">
    <location>
        <position position="508"/>
    </location>
</feature>
<sequence length="508" mass="53931">AIPLQNNPNLVMHLPFDETSGSVAADVSGNGNDGTVLFVDDNGATKTPSATNWTSQGLFGGAVQMDGNEFVSNTIIEAANSPSLTSIQQSMTVMAWVNRDNIHYNVGILSHDYPAMFFGFHNSLYKWEFPTDNGGSAHCYSGYSPAGQWVHIAATYDGATARLFANGVEVCTQAVNGNFNFNSTEPNFSSFTSSGFYERRSLAQISNLVSYTPNGSGVTDEISGKIDELKVYNKVLGPQEIRAFYELGVGMPNVPECPEGIITVEYKLGDGPWLDVNGNNINAPEGSRVYVRAQTTGEYFVTTAQKDYQAPTLSSLIDFTQTEGYQVDTQVSDPGSNNPGRNDGLIDSGNQGQFVITTAGGCPTVINLNVVQGCDPGDEPISAEWRINNNPYQNGPVGENVSITAQVGENVRLSILPNQDSNGNILKFSVTLPNGSIVSDITGDYIMGSVTEGNSGAYILTSAEGCSVIIDLTVDSAGCPDGLSNEDGSLPLPPGIFYSGLDQANGVS</sequence>
<feature type="non-terminal residue" evidence="1">
    <location>
        <position position="1"/>
    </location>
</feature>
<evidence type="ECO:0000313" key="2">
    <source>
        <dbReference type="Proteomes" id="UP001595191"/>
    </source>
</evidence>
<protein>
    <submittedName>
        <fullName evidence="1">LamG domain-containing protein</fullName>
    </submittedName>
</protein>
<gene>
    <name evidence="1" type="ORF">ACEZ3G_13675</name>
</gene>
<reference evidence="1" key="1">
    <citation type="submission" date="2024-09" db="EMBL/GenBank/DDBJ databases">
        <authorList>
            <person name="Liu J."/>
        </authorList>
    </citation>
    <scope>NUCLEOTIDE SEQUENCE</scope>
    <source>
        <strain evidence="1">NBU2967</strain>
    </source>
</reference>
<organism evidence="1 2">
    <name type="scientific">Meishania litoralis</name>
    <dbReference type="NCBI Taxonomy" id="3434685"/>
    <lineage>
        <taxon>Bacteria</taxon>
        <taxon>Pseudomonadati</taxon>
        <taxon>Bacteroidota</taxon>
        <taxon>Flavobacteriia</taxon>
        <taxon>Flavobacteriales</taxon>
        <taxon>Flavobacteriaceae</taxon>
        <taxon>Meishania</taxon>
    </lineage>
</organism>